<proteinExistence type="predicted"/>
<evidence type="ECO:0000313" key="1">
    <source>
        <dbReference type="EMBL" id="KAI4805495.1"/>
    </source>
</evidence>
<name>A0ACB9VY84_CHAAC</name>
<comment type="caution">
    <text evidence="1">The sequence shown here is derived from an EMBL/GenBank/DDBJ whole genome shotgun (WGS) entry which is preliminary data.</text>
</comment>
<reference evidence="1" key="1">
    <citation type="submission" date="2022-05" db="EMBL/GenBank/DDBJ databases">
        <title>Chromosome-level genome of Chaenocephalus aceratus.</title>
        <authorList>
            <person name="Park H."/>
        </authorList>
    </citation>
    <scope>NUCLEOTIDE SEQUENCE</scope>
    <source>
        <strain evidence="1">KU_202001</strain>
    </source>
</reference>
<organism evidence="1 2">
    <name type="scientific">Chaenocephalus aceratus</name>
    <name type="common">Blackfin icefish</name>
    <name type="synonym">Chaenichthys aceratus</name>
    <dbReference type="NCBI Taxonomy" id="36190"/>
    <lineage>
        <taxon>Eukaryota</taxon>
        <taxon>Metazoa</taxon>
        <taxon>Chordata</taxon>
        <taxon>Craniata</taxon>
        <taxon>Vertebrata</taxon>
        <taxon>Euteleostomi</taxon>
        <taxon>Actinopterygii</taxon>
        <taxon>Neopterygii</taxon>
        <taxon>Teleostei</taxon>
        <taxon>Neoteleostei</taxon>
        <taxon>Acanthomorphata</taxon>
        <taxon>Eupercaria</taxon>
        <taxon>Perciformes</taxon>
        <taxon>Notothenioidei</taxon>
        <taxon>Channichthyidae</taxon>
        <taxon>Chaenocephalus</taxon>
    </lineage>
</organism>
<accession>A0ACB9VY84</accession>
<gene>
    <name evidence="1" type="ORF">KUCAC02_010105</name>
</gene>
<dbReference type="Proteomes" id="UP001057452">
    <property type="component" value="Chromosome 21"/>
</dbReference>
<protein>
    <submittedName>
        <fullName evidence="1">Uncharacterized protein</fullName>
    </submittedName>
</protein>
<keyword evidence="2" id="KW-1185">Reference proteome</keyword>
<sequence>MEMSPNNRLLCLVPMVTLAAVLPDPPVTRTTSSAPSSEAPPQYLVLLGLRTLRIHSAVPEAPYPHQEMTISPAAGLAMEIETLSFDISSSLRVTFLDVAVLNGLSALKAYSVLGPPAHTLPQHFPHLALPPDTPGDPTDPSEQASEPPLLFTFVY</sequence>
<evidence type="ECO:0000313" key="2">
    <source>
        <dbReference type="Proteomes" id="UP001057452"/>
    </source>
</evidence>
<dbReference type="EMBL" id="CM043805">
    <property type="protein sequence ID" value="KAI4805495.1"/>
    <property type="molecule type" value="Genomic_DNA"/>
</dbReference>